<protein>
    <recommendedName>
        <fullName evidence="6">Short-chain dehydrogenase</fullName>
    </recommendedName>
</protein>
<dbReference type="SUPFAM" id="SSF51735">
    <property type="entry name" value="NAD(P)-binding Rossmann-fold domains"/>
    <property type="match status" value="1"/>
</dbReference>
<comment type="similarity">
    <text evidence="1 3">Belongs to the short-chain dehydrogenases/reductases (SDR) family.</text>
</comment>
<comment type="caution">
    <text evidence="4">The sequence shown here is derived from an EMBL/GenBank/DDBJ whole genome shotgun (WGS) entry which is preliminary data.</text>
</comment>
<evidence type="ECO:0000313" key="5">
    <source>
        <dbReference type="Proteomes" id="UP001479436"/>
    </source>
</evidence>
<dbReference type="PRINTS" id="PR00080">
    <property type="entry name" value="SDRFAMILY"/>
</dbReference>
<gene>
    <name evidence="4" type="ORF">K7432_002096</name>
</gene>
<organism evidence="4 5">
    <name type="scientific">Basidiobolus ranarum</name>
    <dbReference type="NCBI Taxonomy" id="34480"/>
    <lineage>
        <taxon>Eukaryota</taxon>
        <taxon>Fungi</taxon>
        <taxon>Fungi incertae sedis</taxon>
        <taxon>Zoopagomycota</taxon>
        <taxon>Entomophthoromycotina</taxon>
        <taxon>Basidiobolomycetes</taxon>
        <taxon>Basidiobolales</taxon>
        <taxon>Basidiobolaceae</taxon>
        <taxon>Basidiobolus</taxon>
    </lineage>
</organism>
<name>A0ABR2X237_9FUNG</name>
<reference evidence="4 5" key="1">
    <citation type="submission" date="2023-04" db="EMBL/GenBank/DDBJ databases">
        <title>Genome of Basidiobolus ranarum AG-B5.</title>
        <authorList>
            <person name="Stajich J.E."/>
            <person name="Carter-House D."/>
            <person name="Gryganskyi A."/>
        </authorList>
    </citation>
    <scope>NUCLEOTIDE SEQUENCE [LARGE SCALE GENOMIC DNA]</scope>
    <source>
        <strain evidence="4 5">AG-B5</strain>
    </source>
</reference>
<evidence type="ECO:0000256" key="2">
    <source>
        <dbReference type="ARBA" id="ARBA00023002"/>
    </source>
</evidence>
<evidence type="ECO:0008006" key="6">
    <source>
        <dbReference type="Google" id="ProtNLM"/>
    </source>
</evidence>
<dbReference type="PANTHER" id="PTHR24320:SF283">
    <property type="entry name" value="RETINOL DEHYDROGENASE 11"/>
    <property type="match status" value="1"/>
</dbReference>
<accession>A0ABR2X237</accession>
<evidence type="ECO:0000256" key="1">
    <source>
        <dbReference type="ARBA" id="ARBA00006484"/>
    </source>
</evidence>
<dbReference type="PRINTS" id="PR00081">
    <property type="entry name" value="GDHRDH"/>
</dbReference>
<keyword evidence="5" id="KW-1185">Reference proteome</keyword>
<dbReference type="InterPro" id="IPR002347">
    <property type="entry name" value="SDR_fam"/>
</dbReference>
<dbReference type="Gene3D" id="3.40.50.720">
    <property type="entry name" value="NAD(P)-binding Rossmann-like Domain"/>
    <property type="match status" value="1"/>
</dbReference>
<evidence type="ECO:0000313" key="4">
    <source>
        <dbReference type="EMBL" id="KAK9767814.1"/>
    </source>
</evidence>
<dbReference type="InterPro" id="IPR036291">
    <property type="entry name" value="NAD(P)-bd_dom_sf"/>
</dbReference>
<dbReference type="EMBL" id="JASJQH010000053">
    <property type="protein sequence ID" value="KAK9767814.1"/>
    <property type="molecule type" value="Genomic_DNA"/>
</dbReference>
<proteinExistence type="inferred from homology"/>
<keyword evidence="2" id="KW-0560">Oxidoreductase</keyword>
<dbReference type="Pfam" id="PF00106">
    <property type="entry name" value="adh_short"/>
    <property type="match status" value="1"/>
</dbReference>
<evidence type="ECO:0000256" key="3">
    <source>
        <dbReference type="RuleBase" id="RU000363"/>
    </source>
</evidence>
<sequence>MSQTFGFETTAEEVAKRHAKHITGKNILITGCTLGGLGAECCRVIAKHEPGLLVVAGRRLESITETINQIKLESPNANLKSLIVDLASLESVRNAAQEVLCFPEHIDVLINNAAVFNATYTKTQDGYESQFGTNHLGPFLFTNLIMSKILANTHGESRIINVSSAGHIMSPIRFEDPFFGDGNLYDKYKAYGQSKTANILFTRSLIARYHNQNLLAFSLHPGSILTNLQQGVDIFSPDDPMVDYQGNPLTQEDHQQKTVGQGAATHIVAAFDPSIKSHPGSYLQDCQIDDDAVAFYAKSDDDAARLWALSEKLVGSTF</sequence>
<dbReference type="Proteomes" id="UP001479436">
    <property type="component" value="Unassembled WGS sequence"/>
</dbReference>
<dbReference type="PANTHER" id="PTHR24320">
    <property type="entry name" value="RETINOL DEHYDROGENASE"/>
    <property type="match status" value="1"/>
</dbReference>